<evidence type="ECO:0000256" key="2">
    <source>
        <dbReference type="ARBA" id="ARBA00022737"/>
    </source>
</evidence>
<reference evidence="10" key="1">
    <citation type="submission" date="2025-08" db="UniProtKB">
        <authorList>
            <consortium name="Ensembl"/>
        </authorList>
    </citation>
    <scope>IDENTIFICATION</scope>
</reference>
<evidence type="ECO:0000256" key="3">
    <source>
        <dbReference type="ARBA" id="ARBA00022763"/>
    </source>
</evidence>
<dbReference type="SMART" id="SM00292">
    <property type="entry name" value="BRCT"/>
    <property type="match status" value="6"/>
</dbReference>
<feature type="domain" description="BRCT" evidence="9">
    <location>
        <begin position="94"/>
        <end position="183"/>
    </location>
</feature>
<dbReference type="FunFam" id="3.40.50.10190:FF:000046">
    <property type="entry name" value="PAX interacting protein 1"/>
    <property type="match status" value="1"/>
</dbReference>
<dbReference type="Pfam" id="PF16589">
    <property type="entry name" value="BRCT_2"/>
    <property type="match status" value="1"/>
</dbReference>
<dbReference type="PANTHER" id="PTHR23196:SF1">
    <property type="entry name" value="PAX-INTERACTING PROTEIN 1"/>
    <property type="match status" value="1"/>
</dbReference>
<dbReference type="GO" id="GO:0031981">
    <property type="term" value="C:nuclear lumen"/>
    <property type="evidence" value="ECO:0007669"/>
    <property type="project" value="UniProtKB-ARBA"/>
</dbReference>
<dbReference type="GO" id="GO:0006974">
    <property type="term" value="P:DNA damage response"/>
    <property type="evidence" value="ECO:0007669"/>
    <property type="project" value="UniProtKB-KW"/>
</dbReference>
<feature type="compositionally biased region" description="Low complexity" evidence="8">
    <location>
        <begin position="853"/>
        <end position="863"/>
    </location>
</feature>
<dbReference type="Proteomes" id="UP000694569">
    <property type="component" value="Unplaced"/>
</dbReference>
<keyword evidence="11" id="KW-1185">Reference proteome</keyword>
<dbReference type="GO" id="GO:0060261">
    <property type="term" value="P:positive regulation of transcription initiation by RNA polymerase II"/>
    <property type="evidence" value="ECO:0007669"/>
    <property type="project" value="TreeGrafter"/>
</dbReference>
<keyword evidence="4" id="KW-0539">Nucleus</keyword>
<dbReference type="SUPFAM" id="SSF52113">
    <property type="entry name" value="BRCT domain"/>
    <property type="match status" value="5"/>
</dbReference>
<dbReference type="PROSITE" id="PS50172">
    <property type="entry name" value="BRCT"/>
    <property type="match status" value="5"/>
</dbReference>
<feature type="compositionally biased region" description="Acidic residues" evidence="8">
    <location>
        <begin position="191"/>
        <end position="206"/>
    </location>
</feature>
<dbReference type="Ensembl" id="ENSLLET00000031562.1">
    <property type="protein sequence ID" value="ENSLLEP00000030395.1"/>
    <property type="gene ID" value="ENSLLEG00000019233.1"/>
</dbReference>
<accession>A0A8C5PZZ1</accession>
<feature type="coiled-coil region" evidence="7">
    <location>
        <begin position="636"/>
        <end position="673"/>
    </location>
</feature>
<dbReference type="GeneTree" id="ENSGT00940000155757"/>
<keyword evidence="3" id="KW-0227">DNA damage</keyword>
<dbReference type="InterPro" id="IPR001357">
    <property type="entry name" value="BRCT_dom"/>
</dbReference>
<dbReference type="Pfam" id="PF12738">
    <property type="entry name" value="PTCB-BRCT"/>
    <property type="match status" value="2"/>
</dbReference>
<feature type="compositionally biased region" description="Basic and acidic residues" evidence="8">
    <location>
        <begin position="237"/>
        <end position="250"/>
    </location>
</feature>
<evidence type="ECO:0000313" key="11">
    <source>
        <dbReference type="Proteomes" id="UP000694569"/>
    </source>
</evidence>
<feature type="domain" description="BRCT" evidence="9">
    <location>
        <begin position="1147"/>
        <end position="1228"/>
    </location>
</feature>
<feature type="compositionally biased region" description="Low complexity" evidence="8">
    <location>
        <begin position="218"/>
        <end position="233"/>
    </location>
</feature>
<dbReference type="Gene3D" id="3.40.50.10190">
    <property type="entry name" value="BRCT domain"/>
    <property type="match status" value="6"/>
</dbReference>
<dbReference type="Pfam" id="PF16770">
    <property type="entry name" value="RTT107_BRCT_5"/>
    <property type="match status" value="1"/>
</dbReference>
<evidence type="ECO:0000256" key="1">
    <source>
        <dbReference type="ARBA" id="ARBA00004123"/>
    </source>
</evidence>
<feature type="domain" description="BRCT" evidence="9">
    <location>
        <begin position="8"/>
        <end position="93"/>
    </location>
</feature>
<dbReference type="CDD" id="cd17714">
    <property type="entry name" value="BRCT_PAXIP1_rpt1"/>
    <property type="match status" value="1"/>
</dbReference>
<dbReference type="CDD" id="cd17730">
    <property type="entry name" value="BRCT_PAXIP1_rpt4"/>
    <property type="match status" value="1"/>
</dbReference>
<evidence type="ECO:0000256" key="8">
    <source>
        <dbReference type="SAM" id="MobiDB-lite"/>
    </source>
</evidence>
<feature type="region of interest" description="Disordered" evidence="8">
    <location>
        <begin position="697"/>
        <end position="754"/>
    </location>
</feature>
<dbReference type="InterPro" id="IPR051579">
    <property type="entry name" value="DDR_Transcriptional_Reg"/>
</dbReference>
<feature type="coiled-coil region" evidence="7">
    <location>
        <begin position="824"/>
        <end position="853"/>
    </location>
</feature>
<keyword evidence="7" id="KW-0175">Coiled coil</keyword>
<dbReference type="InterPro" id="IPR036420">
    <property type="entry name" value="BRCT_dom_sf"/>
</dbReference>
<feature type="region of interest" description="Disordered" evidence="8">
    <location>
        <begin position="853"/>
        <end position="879"/>
    </location>
</feature>
<evidence type="ECO:0000256" key="6">
    <source>
        <dbReference type="ARBA" id="ARBA00030146"/>
    </source>
</evidence>
<gene>
    <name evidence="10" type="primary">PAXIP1</name>
</gene>
<dbReference type="CDD" id="cd17711">
    <property type="entry name" value="BRCT_PAXIP1_rpt3"/>
    <property type="match status" value="1"/>
</dbReference>
<dbReference type="OrthoDB" id="342264at2759"/>
<dbReference type="CDD" id="cd17710">
    <property type="entry name" value="BRCT_PAXIP1_rpt2"/>
    <property type="match status" value="1"/>
</dbReference>
<evidence type="ECO:0000256" key="5">
    <source>
        <dbReference type="ARBA" id="ARBA00023858"/>
    </source>
</evidence>
<feature type="domain" description="BRCT" evidence="9">
    <location>
        <begin position="995"/>
        <end position="1056"/>
    </location>
</feature>
<feature type="region of interest" description="Disordered" evidence="8">
    <location>
        <begin position="191"/>
        <end position="279"/>
    </location>
</feature>
<comment type="subcellular location">
    <subcellularLocation>
        <location evidence="1">Nucleus</location>
    </subcellularLocation>
</comment>
<evidence type="ECO:0000256" key="4">
    <source>
        <dbReference type="ARBA" id="ARBA00023242"/>
    </source>
</evidence>
<feature type="domain" description="BRCT" evidence="9">
    <location>
        <begin position="914"/>
        <end position="978"/>
    </location>
</feature>
<dbReference type="Pfam" id="PF00533">
    <property type="entry name" value="BRCT"/>
    <property type="match status" value="1"/>
</dbReference>
<dbReference type="CDD" id="cd18440">
    <property type="entry name" value="BRCT_PAXIP1_rpt6"/>
    <property type="match status" value="1"/>
</dbReference>
<sequence length="1350" mass="155038">MAEDELQVPEELFKDVKYYPVGELDPKVVQMLKAGKAKEVSYNALATHIIAEEGDNPEVSEAREVFDLPIVKPSWVTLSVRCGVRLPENGFSPESCQIFFGVTACLSQVSPEDRNSLWALTTFHGGDCQLSLNKKCTHLIVPEPKGNKYEFAYQRESIKIVTPDWVVDSISEKNKKDEALYHPRLIVYEEEEEEEDEEDGLNEDQDSNASGDEDRYSSKSSPVSSRDGSPGRSADFSPKRSSADKVKSELMFDDSSDSSPEKPERNLNWTPAEVPQVNTAKRRLPQGKDSGLINLCANVPPVPGNILPPEGRGNLLSSVPGMAAPERPDMMGFRNPAVRTLRTITNNAEIQQINRPSNVAQILQTLSASTKGLEHQVNHPQQGHPNAVLFGQVKSLTPETHLLQQSHQTQQQQPHHPLVQLQPQQLLQLQQQQQQQQINQQAFPQHQFPQVNQPHHFTQLQFSQQQLHRPQQQQQTIQHFQQQHALQQQLHQLQQQQHLQQQQQQQQQTLQQQQNLQQILQQQQNIQQTPQQQAMQQQQPVLQPNIQQQQALQQNILQSTIQQQQTLQTVIQQQNIKPGMQPQNQNLQSIQQIQQQQNLQQMQHLTLQQKQQLQHSLQQQQIPSHGLQQQQQIQTHGLQQQQLQQQQLQVQSLQQQQIQSQTLQQQQHQMQAQTLQQQHQIQGQALQQQTNTIQSQNLPQQHHMQAQNQQQQQHPIQAQTLQQPHQIQSQNLQLQHQIQAQAHPQHQIPPQMLQQQQQLQQQNLQLQQQQMKQQQMQQNLQQQQHLQQQQIQQSQMQQQQTLQPSQLQQVSMQQQQIQGALQQKPSLQQLQQIQQQQLQRLQQQRQLQNQSQQLQMTQRLQNQMSNHQTPQLHQLHGHDPSLDIPEDYFLLGCVFAIADYPEQMSDKQLLATWKRIIQTHGGTVDPTLTNRCTHLLCESQVSSMYAQAMKERKRCITAHWLNAVLKKKKMVPPHRALHFPVAFPPGGKPCSQHIVSVTGFVDSDRDELKLMAYLAGAKYTGYLCRSNTVLICKEPSGLKYEKAKEWRIPCVNALWLCDILLGNFEALRQIQHSRYTVFNLQDPLAPSPHLVSDLLEAWRMPLKVSSELLMSIRIPLKPKQNEPVVQPKRARIEDLPPPTKKLSPDLTPHVMFTGFDPQQVQQYVKKLYILGGEVAESAQKCTHLVASKVTRTVKFLTAISIAKHIVTPEWLDESFKCQKFVEEQSYILRDAEAEVLFCFSLEESLKRARVTPLLKAKYFYITPGICPSLSTMKAIVESAGGKILTKQPSFRKIMEHKQNKSLAEIILISCENDLHLCREYFASNIDVHNAEFVLTGVLTQTLDYESYKFT</sequence>
<evidence type="ECO:0000259" key="9">
    <source>
        <dbReference type="PROSITE" id="PS50172"/>
    </source>
</evidence>
<proteinExistence type="predicted"/>
<dbReference type="CDD" id="cd17712">
    <property type="entry name" value="BRCT_PAXIP1_rpt5"/>
    <property type="match status" value="1"/>
</dbReference>
<reference evidence="10" key="2">
    <citation type="submission" date="2025-09" db="UniProtKB">
        <authorList>
            <consortium name="Ensembl"/>
        </authorList>
    </citation>
    <scope>IDENTIFICATION</scope>
</reference>
<protein>
    <recommendedName>
        <fullName evidence="5">PAX-interacting protein 1</fullName>
    </recommendedName>
    <alternativeName>
        <fullName evidence="6">PAX transactivation activation domain-interacting protein</fullName>
    </alternativeName>
</protein>
<name>A0A8C5PZZ1_9ANUR</name>
<dbReference type="PANTHER" id="PTHR23196">
    <property type="entry name" value="PAX TRANSCRIPTION ACTIVATION DOMAIN INTERACTING PROTEIN"/>
    <property type="match status" value="1"/>
</dbReference>
<evidence type="ECO:0000256" key="7">
    <source>
        <dbReference type="SAM" id="Coils"/>
    </source>
</evidence>
<feature type="coiled-coil region" evidence="7">
    <location>
        <begin position="493"/>
        <end position="523"/>
    </location>
</feature>
<organism evidence="10 11">
    <name type="scientific">Leptobrachium leishanense</name>
    <name type="common">Leishan spiny toad</name>
    <dbReference type="NCBI Taxonomy" id="445787"/>
    <lineage>
        <taxon>Eukaryota</taxon>
        <taxon>Metazoa</taxon>
        <taxon>Chordata</taxon>
        <taxon>Craniata</taxon>
        <taxon>Vertebrata</taxon>
        <taxon>Euteleostomi</taxon>
        <taxon>Amphibia</taxon>
        <taxon>Batrachia</taxon>
        <taxon>Anura</taxon>
        <taxon>Pelobatoidea</taxon>
        <taxon>Megophryidae</taxon>
        <taxon>Leptobrachium</taxon>
    </lineage>
</organism>
<keyword evidence="2" id="KW-0677">Repeat</keyword>
<evidence type="ECO:0000313" key="10">
    <source>
        <dbReference type="Ensembl" id="ENSLLEP00000030395.1"/>
    </source>
</evidence>